<proteinExistence type="predicted"/>
<sequence>MKISISLFAAVAAAFATPVAAAEWHLARTEHFNIYSEDTREATAEFARELERLDEALRIISGIGPSKEDTPESI</sequence>
<evidence type="ECO:0000256" key="1">
    <source>
        <dbReference type="SAM" id="SignalP"/>
    </source>
</evidence>
<organism evidence="2 3">
    <name type="scientific">Tsuneonella dongtanensis</name>
    <dbReference type="NCBI Taxonomy" id="692370"/>
    <lineage>
        <taxon>Bacteria</taxon>
        <taxon>Pseudomonadati</taxon>
        <taxon>Pseudomonadota</taxon>
        <taxon>Alphaproteobacteria</taxon>
        <taxon>Sphingomonadales</taxon>
        <taxon>Erythrobacteraceae</taxon>
        <taxon>Tsuneonella</taxon>
    </lineage>
</organism>
<feature type="chain" id="PRO_5008534088" evidence="1">
    <location>
        <begin position="22"/>
        <end position="74"/>
    </location>
</feature>
<dbReference type="AlphaFoldDB" id="A0A1B2ADT2"/>
<dbReference type="KEGG" id="ado:A6F68_01799"/>
<evidence type="ECO:0000313" key="3">
    <source>
        <dbReference type="Proteomes" id="UP000092932"/>
    </source>
</evidence>
<keyword evidence="1" id="KW-0732">Signal</keyword>
<dbReference type="OrthoDB" id="5523615at2"/>
<accession>A0A1B2ADT2</accession>
<dbReference type="Proteomes" id="UP000092932">
    <property type="component" value="Chromosome"/>
</dbReference>
<dbReference type="RefSeq" id="WP_067678785.1">
    <property type="nucleotide sequence ID" value="NZ_CP016591.1"/>
</dbReference>
<keyword evidence="3" id="KW-1185">Reference proteome</keyword>
<evidence type="ECO:0000313" key="2">
    <source>
        <dbReference type="EMBL" id="ANY20309.1"/>
    </source>
</evidence>
<feature type="signal peptide" evidence="1">
    <location>
        <begin position="1"/>
        <end position="21"/>
    </location>
</feature>
<dbReference type="STRING" id="692370.A6F68_01799"/>
<protein>
    <submittedName>
        <fullName evidence="2">Uncharacterized protein</fullName>
    </submittedName>
</protein>
<reference evidence="2 3" key="1">
    <citation type="submission" date="2016-07" db="EMBL/GenBank/DDBJ databases">
        <title>Complete genome sequence of Altererythrobacter dongtanensis KCTC 22672, a type strain with esterase isolated from tidal flat.</title>
        <authorList>
            <person name="Cheng H."/>
            <person name="Wu Y.-H."/>
            <person name="Zhou P."/>
            <person name="Huo Y.-Y."/>
            <person name="Wang C.-S."/>
            <person name="Xu X.-W."/>
        </authorList>
    </citation>
    <scope>NUCLEOTIDE SEQUENCE [LARGE SCALE GENOMIC DNA]</scope>
    <source>
        <strain evidence="2 3">KCTC 22672</strain>
    </source>
</reference>
<name>A0A1B2ADT2_9SPHN</name>
<dbReference type="EMBL" id="CP016591">
    <property type="protein sequence ID" value="ANY20309.1"/>
    <property type="molecule type" value="Genomic_DNA"/>
</dbReference>
<gene>
    <name evidence="2" type="ORF">A6F68_01799</name>
</gene>